<keyword evidence="1" id="KW-0812">Transmembrane</keyword>
<gene>
    <name evidence="2" type="ORF">AXG55_14400</name>
</gene>
<name>A0A1L4D4C0_9BACT</name>
<feature type="transmembrane region" description="Helical" evidence="1">
    <location>
        <begin position="42"/>
        <end position="60"/>
    </location>
</feature>
<feature type="transmembrane region" description="Helical" evidence="1">
    <location>
        <begin position="6"/>
        <end position="30"/>
    </location>
</feature>
<accession>A0A1L4D4C0</accession>
<keyword evidence="3" id="KW-1185">Reference proteome</keyword>
<feature type="transmembrane region" description="Helical" evidence="1">
    <location>
        <begin position="66"/>
        <end position="88"/>
    </location>
</feature>
<dbReference type="EMBL" id="CP017834">
    <property type="protein sequence ID" value="APJ05017.1"/>
    <property type="molecule type" value="Genomic_DNA"/>
</dbReference>
<evidence type="ECO:0000313" key="2">
    <source>
        <dbReference type="EMBL" id="APJ05017.1"/>
    </source>
</evidence>
<organism evidence="2 3">
    <name type="scientific">Silvanigrella aquatica</name>
    <dbReference type="NCBI Taxonomy" id="1915309"/>
    <lineage>
        <taxon>Bacteria</taxon>
        <taxon>Pseudomonadati</taxon>
        <taxon>Bdellovibrionota</taxon>
        <taxon>Oligoflexia</taxon>
        <taxon>Silvanigrellales</taxon>
        <taxon>Silvanigrellaceae</taxon>
        <taxon>Silvanigrella</taxon>
    </lineage>
</organism>
<dbReference type="KEGG" id="saqi:AXG55_14400"/>
<keyword evidence="1" id="KW-1133">Transmembrane helix</keyword>
<dbReference type="STRING" id="1915309.AXG55_14400"/>
<dbReference type="AlphaFoldDB" id="A0A1L4D4C0"/>
<evidence type="ECO:0000313" key="3">
    <source>
        <dbReference type="Proteomes" id="UP000184731"/>
    </source>
</evidence>
<dbReference type="Proteomes" id="UP000184731">
    <property type="component" value="Chromosome"/>
</dbReference>
<protein>
    <submittedName>
        <fullName evidence="2">Uncharacterized protein</fullName>
    </submittedName>
</protein>
<dbReference type="RefSeq" id="WP_148698779.1">
    <property type="nucleotide sequence ID" value="NZ_CP017834.1"/>
</dbReference>
<proteinExistence type="predicted"/>
<reference evidence="2 3" key="1">
    <citation type="submission" date="2016-10" db="EMBL/GenBank/DDBJ databases">
        <title>Silvanigrella aquatica sp. nov., isolated from a freshwater lake located in the Black Forest, Germany, description of Silvanigrellaceae fam. nov., Silvanigrellales ord. nov., reclassification of the order Bdellovibrionales in the class Oligoflexia, reclassification of the families Bacteriovoracaceae and Halobacteriovoraceae in the new order Bacteriovoracales ord. nov., and reclassification of the family Pseudobacteriovoracaceae in the order Oligoflexiales.</title>
        <authorList>
            <person name="Hahn M.W."/>
            <person name="Schmidt J."/>
            <person name="Koll U."/>
            <person name="Rohde M."/>
            <person name="Verbag S."/>
            <person name="Pitt A."/>
            <person name="Nakai R."/>
            <person name="Naganuma T."/>
            <person name="Lang E."/>
        </authorList>
    </citation>
    <scope>NUCLEOTIDE SEQUENCE [LARGE SCALE GENOMIC DNA]</scope>
    <source>
        <strain evidence="2 3">MWH-Nonnen-W8red</strain>
    </source>
</reference>
<sequence length="94" mass="10682">MSNDFLITIFFGTTAVLIMFGVFFQTKSILDQGLGIVKIGKFWAISMKYVGFAILAYLVYECPAEKLIFNLAVFVASYFVSFLLYLLARRVSLR</sequence>
<keyword evidence="1" id="KW-0472">Membrane</keyword>
<evidence type="ECO:0000256" key="1">
    <source>
        <dbReference type="SAM" id="Phobius"/>
    </source>
</evidence>